<name>A0A7C4U013_9BACT</name>
<evidence type="ECO:0000313" key="2">
    <source>
        <dbReference type="EMBL" id="HGW59969.1"/>
    </source>
</evidence>
<dbReference type="InterPro" id="IPR005531">
    <property type="entry name" value="Asp23"/>
</dbReference>
<accession>A0A7C4U013</accession>
<dbReference type="Pfam" id="PF03780">
    <property type="entry name" value="Asp23"/>
    <property type="match status" value="1"/>
</dbReference>
<organism evidence="2">
    <name type="scientific">Caldisericum exile</name>
    <dbReference type="NCBI Taxonomy" id="693075"/>
    <lineage>
        <taxon>Bacteria</taxon>
        <taxon>Pseudomonadati</taxon>
        <taxon>Caldisericota/Cryosericota group</taxon>
        <taxon>Caldisericota</taxon>
        <taxon>Caldisericia</taxon>
        <taxon>Caldisericales</taxon>
        <taxon>Caldisericaceae</taxon>
        <taxon>Caldisericum</taxon>
    </lineage>
</organism>
<dbReference type="PANTHER" id="PTHR34297:SF2">
    <property type="entry name" value="ASP23_GLS24 FAMILY ENVELOPE STRESS RESPONSE PROTEIN"/>
    <property type="match status" value="1"/>
</dbReference>
<dbReference type="PANTHER" id="PTHR34297">
    <property type="entry name" value="HYPOTHETICAL CYTOSOLIC PROTEIN-RELATED"/>
    <property type="match status" value="1"/>
</dbReference>
<proteinExistence type="inferred from homology"/>
<gene>
    <name evidence="2" type="ORF">ENV82_00780</name>
</gene>
<dbReference type="AlphaFoldDB" id="A0A7C4U013"/>
<evidence type="ECO:0000256" key="1">
    <source>
        <dbReference type="ARBA" id="ARBA00005721"/>
    </source>
</evidence>
<comment type="similarity">
    <text evidence="1">Belongs to the asp23 family.</text>
</comment>
<sequence>MGKIIISEKALKKIAAFATIECYGVVGLAPKTIYDKILNTLKLEEYEAGVDVDILDNNSVKITLFVILQGGTNVLEIANTVISQVAYRIKQLTHIENVDVDIIIKGIKGEA</sequence>
<dbReference type="EMBL" id="DTHV01000023">
    <property type="protein sequence ID" value="HGW59969.1"/>
    <property type="molecule type" value="Genomic_DNA"/>
</dbReference>
<reference evidence="2" key="1">
    <citation type="journal article" date="2020" name="mSystems">
        <title>Genome- and Community-Level Interaction Insights into Carbon Utilization and Element Cycling Functions of Hydrothermarchaeota in Hydrothermal Sediment.</title>
        <authorList>
            <person name="Zhou Z."/>
            <person name="Liu Y."/>
            <person name="Xu W."/>
            <person name="Pan J."/>
            <person name="Luo Z.H."/>
            <person name="Li M."/>
        </authorList>
    </citation>
    <scope>NUCLEOTIDE SEQUENCE [LARGE SCALE GENOMIC DNA]</scope>
    <source>
        <strain evidence="2">SpSt-794</strain>
    </source>
</reference>
<protein>
    <submittedName>
        <fullName evidence="2">Asp23/Gls24 family envelope stress response protein</fullName>
    </submittedName>
</protein>
<comment type="caution">
    <text evidence="2">The sequence shown here is derived from an EMBL/GenBank/DDBJ whole genome shotgun (WGS) entry which is preliminary data.</text>
</comment>